<organism evidence="1 2">
    <name type="scientific">Crotalaria pallida</name>
    <name type="common">Smooth rattlebox</name>
    <name type="synonym">Crotalaria striata</name>
    <dbReference type="NCBI Taxonomy" id="3830"/>
    <lineage>
        <taxon>Eukaryota</taxon>
        <taxon>Viridiplantae</taxon>
        <taxon>Streptophyta</taxon>
        <taxon>Embryophyta</taxon>
        <taxon>Tracheophyta</taxon>
        <taxon>Spermatophyta</taxon>
        <taxon>Magnoliopsida</taxon>
        <taxon>eudicotyledons</taxon>
        <taxon>Gunneridae</taxon>
        <taxon>Pentapetalae</taxon>
        <taxon>rosids</taxon>
        <taxon>fabids</taxon>
        <taxon>Fabales</taxon>
        <taxon>Fabaceae</taxon>
        <taxon>Papilionoideae</taxon>
        <taxon>50 kb inversion clade</taxon>
        <taxon>genistoids sensu lato</taxon>
        <taxon>core genistoids</taxon>
        <taxon>Crotalarieae</taxon>
        <taxon>Crotalaria</taxon>
    </lineage>
</organism>
<evidence type="ECO:0000313" key="1">
    <source>
        <dbReference type="EMBL" id="KAK7236604.1"/>
    </source>
</evidence>
<proteinExistence type="predicted"/>
<keyword evidence="2" id="KW-1185">Reference proteome</keyword>
<reference evidence="1 2" key="1">
    <citation type="submission" date="2024-01" db="EMBL/GenBank/DDBJ databases">
        <title>The genomes of 5 underutilized Papilionoideae crops provide insights into root nodulation and disease resistanc.</title>
        <authorList>
            <person name="Yuan L."/>
        </authorList>
    </citation>
    <scope>NUCLEOTIDE SEQUENCE [LARGE SCALE GENOMIC DNA]</scope>
    <source>
        <strain evidence="1">ZHUSHIDOU_FW_LH</strain>
        <tissue evidence="1">Leaf</tissue>
    </source>
</reference>
<dbReference type="EMBL" id="JAYWIO010000036">
    <property type="protein sequence ID" value="KAK7236604.1"/>
    <property type="molecule type" value="Genomic_DNA"/>
</dbReference>
<name>A0AAN9DTI3_CROPI</name>
<sequence>MAPQISFPLGATPRRKKGLIRASLVLFFIIDHVCSIPSAKDRFLRAQTFNFDSLEKSAFFRCGPRVN</sequence>
<evidence type="ECO:0000313" key="2">
    <source>
        <dbReference type="Proteomes" id="UP001372338"/>
    </source>
</evidence>
<comment type="caution">
    <text evidence="1">The sequence shown here is derived from an EMBL/GenBank/DDBJ whole genome shotgun (WGS) entry which is preliminary data.</text>
</comment>
<accession>A0AAN9DTI3</accession>
<dbReference type="Proteomes" id="UP001372338">
    <property type="component" value="Unassembled WGS sequence"/>
</dbReference>
<dbReference type="AlphaFoldDB" id="A0AAN9DTI3"/>
<protein>
    <submittedName>
        <fullName evidence="1">Uncharacterized protein</fullName>
    </submittedName>
</protein>
<gene>
    <name evidence="1" type="ORF">RIF29_45477</name>
</gene>